<keyword evidence="2" id="KW-1133">Transmembrane helix</keyword>
<dbReference type="Gene3D" id="2.60.40.10">
    <property type="entry name" value="Immunoglobulins"/>
    <property type="match status" value="1"/>
</dbReference>
<dbReference type="Proteomes" id="UP000014023">
    <property type="component" value="Unassembled WGS sequence"/>
</dbReference>
<dbReference type="RefSeq" id="WP_016126117.1">
    <property type="nucleotide sequence ID" value="NZ_KB976270.1"/>
</dbReference>
<name>A0A9W5PYA9_BACCE</name>
<keyword evidence="2" id="KW-0812">Transmembrane</keyword>
<proteinExistence type="predicted"/>
<keyword evidence="2" id="KW-0472">Membrane</keyword>
<evidence type="ECO:0000313" key="5">
    <source>
        <dbReference type="Proteomes" id="UP000014023"/>
    </source>
</evidence>
<dbReference type="Gene3D" id="2.60.120.260">
    <property type="entry name" value="Galactose-binding domain-like"/>
    <property type="match status" value="1"/>
</dbReference>
<dbReference type="InterPro" id="IPR032179">
    <property type="entry name" value="Cry22Aa_Ig-like"/>
</dbReference>
<evidence type="ECO:0000259" key="3">
    <source>
        <dbReference type="Pfam" id="PF16403"/>
    </source>
</evidence>
<keyword evidence="1" id="KW-0175">Coiled coil</keyword>
<dbReference type="InterPro" id="IPR013783">
    <property type="entry name" value="Ig-like_fold"/>
</dbReference>
<evidence type="ECO:0000313" key="4">
    <source>
        <dbReference type="EMBL" id="EOO60747.1"/>
    </source>
</evidence>
<protein>
    <recommendedName>
        <fullName evidence="3">Pesticidal crystal protein Cry22Aa Ig-like domain-containing protein</fullName>
    </recommendedName>
</protein>
<reference evidence="4 5" key="1">
    <citation type="submission" date="2012-12" db="EMBL/GenBank/DDBJ databases">
        <title>The Genome Sequence of Bacillus cereus VD196.</title>
        <authorList>
            <consortium name="The Broad Institute Genome Sequencing Platform"/>
            <consortium name="The Broad Institute Genome Sequencing Center for Infectious Disease"/>
            <person name="Feldgarden M."/>
            <person name="Van der Auwera G.A."/>
            <person name="Mahillon J."/>
            <person name="Duprez V."/>
            <person name="Timmery S."/>
            <person name="Mattelet C."/>
            <person name="Dierick K."/>
            <person name="Sun M."/>
            <person name="Yu Z."/>
            <person name="Zhu L."/>
            <person name="Hu X."/>
            <person name="Shank E.B."/>
            <person name="Swiecicka I."/>
            <person name="Hansen B.M."/>
            <person name="Andrup L."/>
            <person name="Walker B."/>
            <person name="Young S.K."/>
            <person name="Zeng Q."/>
            <person name="Gargeya S."/>
            <person name="Fitzgerald M."/>
            <person name="Haas B."/>
            <person name="Abouelleil A."/>
            <person name="Alvarado L."/>
            <person name="Arachchi H.M."/>
            <person name="Berlin A.M."/>
            <person name="Chapman S.B."/>
            <person name="Dewar J."/>
            <person name="Goldberg J."/>
            <person name="Griggs A."/>
            <person name="Gujja S."/>
            <person name="Hansen M."/>
            <person name="Howarth C."/>
            <person name="Imamovic A."/>
            <person name="Larimer J."/>
            <person name="McCowan C."/>
            <person name="Murphy C."/>
            <person name="Neiman D."/>
            <person name="Pearson M."/>
            <person name="Priest M."/>
            <person name="Roberts A."/>
            <person name="Saif S."/>
            <person name="Shea T."/>
            <person name="Sisk P."/>
            <person name="Sykes S."/>
            <person name="Wortman J."/>
            <person name="Nusbaum C."/>
            <person name="Birren B."/>
        </authorList>
    </citation>
    <scope>NUCLEOTIDE SEQUENCE [LARGE SCALE GENOMIC DNA]</scope>
    <source>
        <strain evidence="4 5">VD196</strain>
    </source>
</reference>
<dbReference type="EMBL" id="AHFL01000067">
    <property type="protein sequence ID" value="EOO60747.1"/>
    <property type="molecule type" value="Genomic_DNA"/>
</dbReference>
<accession>A0A9W5PYA9</accession>
<comment type="caution">
    <text evidence="4">The sequence shown here is derived from an EMBL/GenBank/DDBJ whole genome shotgun (WGS) entry which is preliminary data.</text>
</comment>
<sequence>MSKKVSNQLKPINIVATIAMVTTTLFTSVMDVLPGKDNVVYAEELQNKNTVRFDKENDWKDLLVADRNTITREPDFVRINRAFTYNSAALVYGGENEAAQNTREFKIKFRVNEFTRMHELYMGIFATDILRYNLETKEWLLNATTWLGNEIEYSEPVDYKWNEWADVRGVVIDNDSRFQLYFNEKKVLQLKLNSESSTIFQFGLKTVDSSGGDSFEYDYFDMEYLKFSNIVSKEKPVITGETKTTIKEGMSFDPLSGMSATDREDGNLTESLKIIENTVDSKKPGTYKVKYEVMDNDGNTVTLERVVIVVLDEDQLVKSAKQAIDQLFTDSSQAQFSHNFTTIKKGAIHIHVEQQHITEAMKKLSDIPDENKEKAALQKEIERAQKLLKERETGQEGNLVQNSLFDSGLDKWKSWIGFGATTPKVQADGGKSTNVIKIGPNSSVEQVLNGLEPNTIYELTTYAKTEENEKFSIGTKNTGTANVSLAISSKEYNQAKLLFKTGSDTTTATIYLYKPGGTGSGYADVVIAKKSMGR</sequence>
<feature type="transmembrane region" description="Helical" evidence="2">
    <location>
        <begin position="12"/>
        <end position="30"/>
    </location>
</feature>
<evidence type="ECO:0000256" key="2">
    <source>
        <dbReference type="SAM" id="Phobius"/>
    </source>
</evidence>
<dbReference type="AlphaFoldDB" id="A0A9W5PYA9"/>
<dbReference type="Pfam" id="PF16403">
    <property type="entry name" value="Bact_surface_Ig-like"/>
    <property type="match status" value="1"/>
</dbReference>
<gene>
    <name evidence="4" type="ORF">IKE_05947</name>
</gene>
<evidence type="ECO:0000256" key="1">
    <source>
        <dbReference type="SAM" id="Coils"/>
    </source>
</evidence>
<feature type="domain" description="Pesticidal crystal protein Cry22Aa Ig-like" evidence="3">
    <location>
        <begin position="238"/>
        <end position="309"/>
    </location>
</feature>
<organism evidence="4 5">
    <name type="scientific">Bacillus cereus VD196</name>
    <dbReference type="NCBI Taxonomy" id="1053243"/>
    <lineage>
        <taxon>Bacteria</taxon>
        <taxon>Bacillati</taxon>
        <taxon>Bacillota</taxon>
        <taxon>Bacilli</taxon>
        <taxon>Bacillales</taxon>
        <taxon>Bacillaceae</taxon>
        <taxon>Bacillus</taxon>
        <taxon>Bacillus cereus group</taxon>
    </lineage>
</organism>
<feature type="coiled-coil region" evidence="1">
    <location>
        <begin position="367"/>
        <end position="394"/>
    </location>
</feature>